<feature type="transmembrane region" description="Helical" evidence="7">
    <location>
        <begin position="108"/>
        <end position="131"/>
    </location>
</feature>
<dbReference type="InterPro" id="IPR050833">
    <property type="entry name" value="Poly_Biosynth_Transport"/>
</dbReference>
<comment type="subcellular location">
    <subcellularLocation>
        <location evidence="1">Cell membrane</location>
        <topology evidence="1">Multi-pass membrane protein</topology>
    </subcellularLocation>
</comment>
<feature type="transmembrane region" description="Helical" evidence="7">
    <location>
        <begin position="394"/>
        <end position="416"/>
    </location>
</feature>
<dbReference type="PANTHER" id="PTHR30250">
    <property type="entry name" value="PST FAMILY PREDICTED COLANIC ACID TRANSPORTER"/>
    <property type="match status" value="1"/>
</dbReference>
<name>A0A1N7NI38_9FLAO</name>
<feature type="transmembrane region" description="Helical" evidence="7">
    <location>
        <begin position="279"/>
        <end position="302"/>
    </location>
</feature>
<dbReference type="AlphaFoldDB" id="A0A1N7NI38"/>
<sequence length="450" mass="50768">MIVQAKNLISKIGIDGAVFFTVMSKVLQAGGGVISIVFIARYLSKVEQGYYYTFGSILAIQIFFELGFTGIITQYVAHEKALLTWKDEIYLIGDQKALSRMSSLLRFCLKWFGVLSVALFLGLLLAGYSFFENYGDGNSSVEWRMPWFIMSFYTAITLVMSPIFAFLEGLGKVKQIAQIRLIQQCVQLLIMFALLIFGAKLFASPISVLISLIVPIFLLFFRSEKKILKNLWVSIGEWKVDYRKEIFPFQWRIALSWISGYFMFQLFNPVIFATEGAKVAGQMGMTLSVLGGVLSVALSWVSTKVPLFSGLIAQKNYVTLDRVFYKTLIQASTVCLFCILIFIGGVYVLKYYNTPSGDRFLPLYLVILLALCTFTTQLINALATYLRCHKKEPFLVYSIVMGLLTAGSIFLFGHLYGIDGIVGGYAFLTVIVSFMWALYIFKTKKNNWHG</sequence>
<comment type="similarity">
    <text evidence="2">Belongs to the polysaccharide synthase family.</text>
</comment>
<feature type="transmembrane region" description="Helical" evidence="7">
    <location>
        <begin position="203"/>
        <end position="221"/>
    </location>
</feature>
<dbReference type="EMBL" id="FTOJ01000008">
    <property type="protein sequence ID" value="SIS97849.1"/>
    <property type="molecule type" value="Genomic_DNA"/>
</dbReference>
<keyword evidence="3" id="KW-1003">Cell membrane</keyword>
<accession>A0A1N7NI38</accession>
<evidence type="ECO:0000256" key="7">
    <source>
        <dbReference type="SAM" id="Phobius"/>
    </source>
</evidence>
<dbReference type="RefSeq" id="WP_185115902.1">
    <property type="nucleotide sequence ID" value="NZ_FTOJ01000008.1"/>
</dbReference>
<feature type="transmembrane region" description="Helical" evidence="7">
    <location>
        <begin position="51"/>
        <end position="77"/>
    </location>
</feature>
<proteinExistence type="inferred from homology"/>
<protein>
    <submittedName>
        <fullName evidence="8">Membrane protein involved in the export of O-antigen and teichoic acid</fullName>
    </submittedName>
</protein>
<keyword evidence="6 7" id="KW-0472">Membrane</keyword>
<reference evidence="9" key="1">
    <citation type="submission" date="2017-01" db="EMBL/GenBank/DDBJ databases">
        <authorList>
            <person name="Varghese N."/>
            <person name="Submissions S."/>
        </authorList>
    </citation>
    <scope>NUCLEOTIDE SEQUENCE [LARGE SCALE GENOMIC DNA]</scope>
    <source>
        <strain evidence="9">DSM 21068</strain>
    </source>
</reference>
<feature type="transmembrane region" description="Helical" evidence="7">
    <location>
        <begin position="253"/>
        <end position="273"/>
    </location>
</feature>
<feature type="transmembrane region" description="Helical" evidence="7">
    <location>
        <begin position="12"/>
        <end position="39"/>
    </location>
</feature>
<evidence type="ECO:0000256" key="2">
    <source>
        <dbReference type="ARBA" id="ARBA00007430"/>
    </source>
</evidence>
<evidence type="ECO:0000313" key="8">
    <source>
        <dbReference type="EMBL" id="SIS97849.1"/>
    </source>
</evidence>
<feature type="transmembrane region" description="Helical" evidence="7">
    <location>
        <begin position="361"/>
        <end position="382"/>
    </location>
</feature>
<keyword evidence="4 7" id="KW-0812">Transmembrane</keyword>
<feature type="transmembrane region" description="Helical" evidence="7">
    <location>
        <begin position="323"/>
        <end position="349"/>
    </location>
</feature>
<evidence type="ECO:0000256" key="5">
    <source>
        <dbReference type="ARBA" id="ARBA00022989"/>
    </source>
</evidence>
<dbReference type="GO" id="GO:0005886">
    <property type="term" value="C:plasma membrane"/>
    <property type="evidence" value="ECO:0007669"/>
    <property type="project" value="UniProtKB-SubCell"/>
</dbReference>
<evidence type="ECO:0000256" key="4">
    <source>
        <dbReference type="ARBA" id="ARBA00022692"/>
    </source>
</evidence>
<gene>
    <name evidence="8" type="ORF">SAMN05421796_10813</name>
</gene>
<evidence type="ECO:0000256" key="3">
    <source>
        <dbReference type="ARBA" id="ARBA00022475"/>
    </source>
</evidence>
<feature type="transmembrane region" description="Helical" evidence="7">
    <location>
        <begin position="147"/>
        <end position="167"/>
    </location>
</feature>
<feature type="transmembrane region" description="Helical" evidence="7">
    <location>
        <begin position="422"/>
        <end position="441"/>
    </location>
</feature>
<organism evidence="8 9">
    <name type="scientific">Chryseobacterium piscicola</name>
    <dbReference type="NCBI Taxonomy" id="551459"/>
    <lineage>
        <taxon>Bacteria</taxon>
        <taxon>Pseudomonadati</taxon>
        <taxon>Bacteroidota</taxon>
        <taxon>Flavobacteriia</taxon>
        <taxon>Flavobacteriales</taxon>
        <taxon>Weeksellaceae</taxon>
        <taxon>Chryseobacterium group</taxon>
        <taxon>Chryseobacterium</taxon>
    </lineage>
</organism>
<dbReference type="Proteomes" id="UP000186246">
    <property type="component" value="Unassembled WGS sequence"/>
</dbReference>
<evidence type="ECO:0000256" key="1">
    <source>
        <dbReference type="ARBA" id="ARBA00004651"/>
    </source>
</evidence>
<evidence type="ECO:0000313" key="9">
    <source>
        <dbReference type="Proteomes" id="UP000186246"/>
    </source>
</evidence>
<feature type="transmembrane region" description="Helical" evidence="7">
    <location>
        <begin position="179"/>
        <end position="197"/>
    </location>
</feature>
<dbReference type="PANTHER" id="PTHR30250:SF10">
    <property type="entry name" value="LIPOPOLYSACCHARIDE BIOSYNTHESIS PROTEIN WZXC"/>
    <property type="match status" value="1"/>
</dbReference>
<evidence type="ECO:0000256" key="6">
    <source>
        <dbReference type="ARBA" id="ARBA00023136"/>
    </source>
</evidence>
<keyword evidence="5 7" id="KW-1133">Transmembrane helix</keyword>
<dbReference type="STRING" id="551459.SAMN05421796_10813"/>